<name>A0ABW0F1U4_9HYPH</name>
<evidence type="ECO:0000256" key="4">
    <source>
        <dbReference type="ARBA" id="ARBA00023172"/>
    </source>
</evidence>
<dbReference type="InterPro" id="IPR050808">
    <property type="entry name" value="Phage_Integrase"/>
</dbReference>
<keyword evidence="3 5" id="KW-0238">DNA-binding</keyword>
<evidence type="ECO:0000256" key="1">
    <source>
        <dbReference type="ARBA" id="ARBA00008857"/>
    </source>
</evidence>
<dbReference type="Pfam" id="PF20172">
    <property type="entry name" value="DUF6538"/>
    <property type="match status" value="1"/>
</dbReference>
<organism evidence="8 9">
    <name type="scientific">Bosea minatitlanensis</name>
    <dbReference type="NCBI Taxonomy" id="128782"/>
    <lineage>
        <taxon>Bacteria</taxon>
        <taxon>Pseudomonadati</taxon>
        <taxon>Pseudomonadota</taxon>
        <taxon>Alphaproteobacteria</taxon>
        <taxon>Hyphomicrobiales</taxon>
        <taxon>Boseaceae</taxon>
        <taxon>Bosea</taxon>
    </lineage>
</organism>
<evidence type="ECO:0000313" key="8">
    <source>
        <dbReference type="EMBL" id="MFC5293379.1"/>
    </source>
</evidence>
<dbReference type="PROSITE" id="PS51898">
    <property type="entry name" value="TYR_RECOMBINASE"/>
    <property type="match status" value="1"/>
</dbReference>
<accession>A0ABW0F1U4</accession>
<comment type="caution">
    <text evidence="8">The sequence shown here is derived from an EMBL/GenBank/DDBJ whole genome shotgun (WGS) entry which is preliminary data.</text>
</comment>
<evidence type="ECO:0000259" key="6">
    <source>
        <dbReference type="PROSITE" id="PS51898"/>
    </source>
</evidence>
<dbReference type="InterPro" id="IPR010998">
    <property type="entry name" value="Integrase_recombinase_N"/>
</dbReference>
<proteinExistence type="inferred from homology"/>
<dbReference type="PANTHER" id="PTHR30629:SF2">
    <property type="entry name" value="PROPHAGE INTEGRASE INTS-RELATED"/>
    <property type="match status" value="1"/>
</dbReference>
<dbReference type="InterPro" id="IPR013762">
    <property type="entry name" value="Integrase-like_cat_sf"/>
</dbReference>
<feature type="domain" description="Tyr recombinase" evidence="6">
    <location>
        <begin position="249"/>
        <end position="408"/>
    </location>
</feature>
<dbReference type="PANTHER" id="PTHR30629">
    <property type="entry name" value="PROPHAGE INTEGRASE"/>
    <property type="match status" value="1"/>
</dbReference>
<dbReference type="SUPFAM" id="SSF56349">
    <property type="entry name" value="DNA breaking-rejoining enzymes"/>
    <property type="match status" value="1"/>
</dbReference>
<keyword evidence="4" id="KW-0233">DNA recombination</keyword>
<dbReference type="InterPro" id="IPR044068">
    <property type="entry name" value="CB"/>
</dbReference>
<dbReference type="EMBL" id="JBHSLI010000003">
    <property type="protein sequence ID" value="MFC5293379.1"/>
    <property type="molecule type" value="Genomic_DNA"/>
</dbReference>
<dbReference type="Gene3D" id="1.10.443.10">
    <property type="entry name" value="Intergrase catalytic core"/>
    <property type="match status" value="1"/>
</dbReference>
<evidence type="ECO:0000256" key="2">
    <source>
        <dbReference type="ARBA" id="ARBA00022908"/>
    </source>
</evidence>
<reference evidence="9" key="1">
    <citation type="journal article" date="2019" name="Int. J. Syst. Evol. Microbiol.">
        <title>The Global Catalogue of Microorganisms (GCM) 10K type strain sequencing project: providing services to taxonomists for standard genome sequencing and annotation.</title>
        <authorList>
            <consortium name="The Broad Institute Genomics Platform"/>
            <consortium name="The Broad Institute Genome Sequencing Center for Infectious Disease"/>
            <person name="Wu L."/>
            <person name="Ma J."/>
        </authorList>
    </citation>
    <scope>NUCLEOTIDE SEQUENCE [LARGE SCALE GENOMIC DNA]</scope>
    <source>
        <strain evidence="9">CGMCC 1.15643</strain>
    </source>
</reference>
<evidence type="ECO:0000256" key="3">
    <source>
        <dbReference type="ARBA" id="ARBA00023125"/>
    </source>
</evidence>
<feature type="domain" description="Core-binding (CB)" evidence="7">
    <location>
        <begin position="145"/>
        <end position="224"/>
    </location>
</feature>
<keyword evidence="2" id="KW-0229">DNA integration</keyword>
<dbReference type="Gene3D" id="1.10.150.130">
    <property type="match status" value="1"/>
</dbReference>
<evidence type="ECO:0000259" key="7">
    <source>
        <dbReference type="PROSITE" id="PS51900"/>
    </source>
</evidence>
<protein>
    <submittedName>
        <fullName evidence="8">DUF6538 domain-containing protein</fullName>
    </submittedName>
</protein>
<evidence type="ECO:0000256" key="5">
    <source>
        <dbReference type="PROSITE-ProRule" id="PRU01248"/>
    </source>
</evidence>
<sequence length="414" mass="46441">MKAKAASKSDTRYLQRIGSRWYARIPVPNKLRGEMGPYYRKALDTSDIAVARERRWDVLTVAKAKFAKALNKGKPTGGLSEAEMSYAAFRAKLREEVGPALVVNAFDGEEMRNPDLDALVERLEESGVESPEVWRAVGDHVKERDPVSEILKDYLAANPKRNATTAKNYETTVKLWQAAHGDTPINGVTRKQAIEWLEGIAEGKAKDTVKRYRTVMAHLWSWAHRKEEDPPRNPFDDLIKAVSTKGREATSHGHYSDAELKRAYAAVAGDDELRPVFLISIYTGFRLDECLRAERETLHGVECFVLKSGKTDNAARVVPVHPKLKDVVAPKGVKASALSVRYGRLMRDIEMPKGKTFHSLRKAFTTALERANCPEDIAARLVGHAPLGITYKIYSQGRRASELKEWVEKVKHPV</sequence>
<gene>
    <name evidence="8" type="ORF">ACFPK2_10305</name>
</gene>
<dbReference type="InterPro" id="IPR046668">
    <property type="entry name" value="DUF6538"/>
</dbReference>
<dbReference type="RefSeq" id="WP_260349470.1">
    <property type="nucleotide sequence ID" value="NZ_JAOAOS010000017.1"/>
</dbReference>
<dbReference type="PROSITE" id="PS51900">
    <property type="entry name" value="CB"/>
    <property type="match status" value="1"/>
</dbReference>
<comment type="similarity">
    <text evidence="1">Belongs to the 'phage' integrase family.</text>
</comment>
<dbReference type="InterPro" id="IPR011010">
    <property type="entry name" value="DNA_brk_join_enz"/>
</dbReference>
<keyword evidence="9" id="KW-1185">Reference proteome</keyword>
<dbReference type="Proteomes" id="UP001595976">
    <property type="component" value="Unassembled WGS sequence"/>
</dbReference>
<dbReference type="InterPro" id="IPR002104">
    <property type="entry name" value="Integrase_catalytic"/>
</dbReference>
<evidence type="ECO:0000313" key="9">
    <source>
        <dbReference type="Proteomes" id="UP001595976"/>
    </source>
</evidence>